<dbReference type="Pfam" id="PF13781">
    <property type="entry name" value="DoxX_3"/>
    <property type="match status" value="1"/>
</dbReference>
<sequence length="130" mass="14847">MKKKNLHKIISYSIAAVWLVNGLFCKVLNFVPRHREIVANIIGHEYSKSFTIIIGFAEILMAVWILTGWKSRLNAITQSIVIATMNIMEFIPVPHLLLWGRLNIIFASMLIVLIIYNEFVLSQTPEHAVS</sequence>
<keyword evidence="1" id="KW-0472">Membrane</keyword>
<dbReference type="STRING" id="238.BBD35_11815"/>
<accession>A0A1T3FFS5</accession>
<evidence type="ECO:0000313" key="2">
    <source>
        <dbReference type="EMBL" id="OOH94177.1"/>
    </source>
</evidence>
<dbReference type="RefSeq" id="WP_077564747.1">
    <property type="nucleotide sequence ID" value="NZ_CP016378.1"/>
</dbReference>
<dbReference type="InterPro" id="IPR025695">
    <property type="entry name" value="DoxX-like"/>
</dbReference>
<name>A0A1T3FFS5_ELIME</name>
<dbReference type="Proteomes" id="UP000188947">
    <property type="component" value="Unassembled WGS sequence"/>
</dbReference>
<organism evidence="2 3">
    <name type="scientific">Elizabethkingia meningoseptica</name>
    <name type="common">Chryseobacterium meningosepticum</name>
    <dbReference type="NCBI Taxonomy" id="238"/>
    <lineage>
        <taxon>Bacteria</taxon>
        <taxon>Pseudomonadati</taxon>
        <taxon>Bacteroidota</taxon>
        <taxon>Flavobacteriia</taxon>
        <taxon>Flavobacteriales</taxon>
        <taxon>Weeksellaceae</taxon>
        <taxon>Elizabethkingia</taxon>
    </lineage>
</organism>
<reference evidence="2 3" key="1">
    <citation type="submission" date="2016-11" db="EMBL/GenBank/DDBJ databases">
        <title>Genome sequence and comparative genomic analysis of clinical strain Elizabethkingia meningoseptica 61421 PRCM.</title>
        <authorList>
            <person name="Wang M."/>
            <person name="Hu S."/>
            <person name="Cao L."/>
            <person name="Jiang T."/>
            <person name="Zhou Y."/>
            <person name="Ming D."/>
        </authorList>
    </citation>
    <scope>NUCLEOTIDE SEQUENCE [LARGE SCALE GENOMIC DNA]</scope>
    <source>
        <strain evidence="2 3">61421 PRCM</strain>
    </source>
</reference>
<dbReference type="AlphaFoldDB" id="A0A1T3FFS5"/>
<evidence type="ECO:0000256" key="1">
    <source>
        <dbReference type="SAM" id="Phobius"/>
    </source>
</evidence>
<dbReference type="EMBL" id="MPOG01000014">
    <property type="protein sequence ID" value="OOH94177.1"/>
    <property type="molecule type" value="Genomic_DNA"/>
</dbReference>
<keyword evidence="1" id="KW-0812">Transmembrane</keyword>
<evidence type="ECO:0008006" key="4">
    <source>
        <dbReference type="Google" id="ProtNLM"/>
    </source>
</evidence>
<evidence type="ECO:0000313" key="3">
    <source>
        <dbReference type="Proteomes" id="UP000188947"/>
    </source>
</evidence>
<proteinExistence type="predicted"/>
<protein>
    <recommendedName>
        <fullName evidence="4">DoxX family protein</fullName>
    </recommendedName>
</protein>
<gene>
    <name evidence="2" type="ORF">BMF97_12495</name>
</gene>
<feature type="transmembrane region" description="Helical" evidence="1">
    <location>
        <begin position="97"/>
        <end position="116"/>
    </location>
</feature>
<feature type="transmembrane region" description="Helical" evidence="1">
    <location>
        <begin position="49"/>
        <end position="66"/>
    </location>
</feature>
<keyword evidence="3" id="KW-1185">Reference proteome</keyword>
<dbReference type="eggNOG" id="ENOG5031NDJ">
    <property type="taxonomic scope" value="Bacteria"/>
</dbReference>
<comment type="caution">
    <text evidence="2">The sequence shown here is derived from an EMBL/GenBank/DDBJ whole genome shotgun (WGS) entry which is preliminary data.</text>
</comment>
<keyword evidence="1" id="KW-1133">Transmembrane helix</keyword>
<dbReference type="OrthoDB" id="1365847at2"/>